<dbReference type="EMBL" id="LR796287">
    <property type="protein sequence ID" value="CAB4134531.1"/>
    <property type="molecule type" value="Genomic_DNA"/>
</dbReference>
<proteinExistence type="predicted"/>
<evidence type="ECO:0000313" key="1">
    <source>
        <dbReference type="EMBL" id="CAB4134531.1"/>
    </source>
</evidence>
<accession>A0A6J5LK04</accession>
<organism evidence="1">
    <name type="scientific">uncultured Caudovirales phage</name>
    <dbReference type="NCBI Taxonomy" id="2100421"/>
    <lineage>
        <taxon>Viruses</taxon>
        <taxon>Duplodnaviria</taxon>
        <taxon>Heunggongvirae</taxon>
        <taxon>Uroviricota</taxon>
        <taxon>Caudoviricetes</taxon>
        <taxon>Peduoviridae</taxon>
        <taxon>Maltschvirus</taxon>
        <taxon>Maltschvirus maltsch</taxon>
    </lineage>
</organism>
<gene>
    <name evidence="1" type="ORF">UFOVP279_4</name>
    <name evidence="2" type="ORF">UFOVP781_10</name>
</gene>
<protein>
    <recommendedName>
        <fullName evidence="3">Major capsid protein Gp5</fullName>
    </recommendedName>
</protein>
<evidence type="ECO:0000313" key="2">
    <source>
        <dbReference type="EMBL" id="CAB4161972.1"/>
    </source>
</evidence>
<reference evidence="1" key="1">
    <citation type="submission" date="2020-04" db="EMBL/GenBank/DDBJ databases">
        <authorList>
            <person name="Chiriac C."/>
            <person name="Salcher M."/>
            <person name="Ghai R."/>
            <person name="Kavagutti S V."/>
        </authorList>
    </citation>
    <scope>NUCLEOTIDE SEQUENCE</scope>
</reference>
<evidence type="ECO:0008006" key="3">
    <source>
        <dbReference type="Google" id="ProtNLM"/>
    </source>
</evidence>
<sequence>MSLNGVFLQAVSQASLPYLSNAFAPLRGITTDFSTDVASAGQSVTTRFATVPSVVDVTSVGYAPVAGDTTARTITLNQHQGVTLGFTDIEVLQSSVNFERLFLAPMIQALGAKVFGDLWNLVTAANFAQTPLSSSAANFDRQDVIDLGVTLTQTLKAPKMGRAVLMNPAYYGAISKTFISAEIPGITPFKAEGLVPRVSGFDIYESDLCDTNDEALAGFAMHSSALIMAARRVNPEAALADSIEIAEVIVPELGLPVTFRKFYARETGKTCVSCSIIYGVNKGTGMGVRIVTP</sequence>
<dbReference type="EMBL" id="LR796731">
    <property type="protein sequence ID" value="CAB4161972.1"/>
    <property type="molecule type" value="Genomic_DNA"/>
</dbReference>
<name>A0A6J5LK04_9CAUD</name>